<comment type="caution">
    <text evidence="1">The sequence shown here is derived from an EMBL/GenBank/DDBJ whole genome shotgun (WGS) entry which is preliminary data.</text>
</comment>
<protein>
    <submittedName>
        <fullName evidence="1">Uncharacterized protein</fullName>
    </submittedName>
</protein>
<reference evidence="1 2" key="1">
    <citation type="submission" date="2014-11" db="EMBL/GenBank/DDBJ databases">
        <title>Genome sequencing of Pantoea rodasii ND03.</title>
        <authorList>
            <person name="Muhamad Yunos N.Y."/>
            <person name="Chan K.-G."/>
        </authorList>
    </citation>
    <scope>NUCLEOTIDE SEQUENCE [LARGE SCALE GENOMIC DNA]</scope>
    <source>
        <strain evidence="1 2">ND03</strain>
    </source>
</reference>
<evidence type="ECO:0000313" key="2">
    <source>
        <dbReference type="Proteomes" id="UP000030853"/>
    </source>
</evidence>
<sequence>MKRPAEYLPALSDYRGVAASVPVESVAIPPVLSEKEIFAVQVMPQAQARLIFLGGTGVIRAVVVGFFPEAVSVALSNQVSVESAERVDVRELPP</sequence>
<name>A0A0B1RDE5_9GAMM</name>
<dbReference type="AlphaFoldDB" id="A0A0B1RDE5"/>
<dbReference type="Proteomes" id="UP000030853">
    <property type="component" value="Unassembled WGS sequence"/>
</dbReference>
<dbReference type="EMBL" id="JTJJ01000019">
    <property type="protein sequence ID" value="KHJ69237.1"/>
    <property type="molecule type" value="Genomic_DNA"/>
</dbReference>
<gene>
    <name evidence="1" type="ORF">QU24_04750</name>
</gene>
<proteinExistence type="predicted"/>
<evidence type="ECO:0000313" key="1">
    <source>
        <dbReference type="EMBL" id="KHJ69237.1"/>
    </source>
</evidence>
<accession>A0A0B1RDE5</accession>
<organism evidence="1 2">
    <name type="scientific">Pantoea rodasii</name>
    <dbReference type="NCBI Taxonomy" id="1076549"/>
    <lineage>
        <taxon>Bacteria</taxon>
        <taxon>Pseudomonadati</taxon>
        <taxon>Pseudomonadota</taxon>
        <taxon>Gammaproteobacteria</taxon>
        <taxon>Enterobacterales</taxon>
        <taxon>Erwiniaceae</taxon>
        <taxon>Pantoea</taxon>
    </lineage>
</organism>